<keyword evidence="7 8" id="KW-0472">Membrane</keyword>
<dbReference type="PROSITE" id="PS50920">
    <property type="entry name" value="SOLCAR"/>
    <property type="match status" value="3"/>
</dbReference>
<feature type="repeat" description="Solcar" evidence="8">
    <location>
        <begin position="219"/>
        <end position="302"/>
    </location>
</feature>
<evidence type="ECO:0000256" key="3">
    <source>
        <dbReference type="ARBA" id="ARBA00022448"/>
    </source>
</evidence>
<dbReference type="Pfam" id="PF00153">
    <property type="entry name" value="Mito_carr"/>
    <property type="match status" value="3"/>
</dbReference>
<dbReference type="InterPro" id="IPR018108">
    <property type="entry name" value="MCP_transmembrane"/>
</dbReference>
<proteinExistence type="evidence at transcript level"/>
<keyword evidence="3 9" id="KW-0813">Transport</keyword>
<feature type="repeat" description="Solcar" evidence="8">
    <location>
        <begin position="132"/>
        <end position="215"/>
    </location>
</feature>
<dbReference type="GO" id="GO:0015217">
    <property type="term" value="F:ADP transmembrane transporter activity"/>
    <property type="evidence" value="ECO:0007669"/>
    <property type="project" value="TreeGrafter"/>
</dbReference>
<evidence type="ECO:0000256" key="1">
    <source>
        <dbReference type="ARBA" id="ARBA00004141"/>
    </source>
</evidence>
<evidence type="ECO:0000256" key="6">
    <source>
        <dbReference type="ARBA" id="ARBA00022989"/>
    </source>
</evidence>
<name>A0A6M8Y3K3_STABO</name>
<comment type="similarity">
    <text evidence="2 9">Belongs to the mitochondrial carrier (TC 2.A.29) family.</text>
</comment>
<dbReference type="PANTHER" id="PTHR45939:SF2">
    <property type="entry name" value="CARRIER PROTEIN, PUTATIVE (AFU_ORTHOLOGUE AFUA_2G13870)-RELATED"/>
    <property type="match status" value="1"/>
</dbReference>
<evidence type="ECO:0000256" key="9">
    <source>
        <dbReference type="RuleBase" id="RU000488"/>
    </source>
</evidence>
<evidence type="ECO:0000256" key="7">
    <source>
        <dbReference type="ARBA" id="ARBA00023136"/>
    </source>
</evidence>
<evidence type="ECO:0000256" key="5">
    <source>
        <dbReference type="ARBA" id="ARBA00022737"/>
    </source>
</evidence>
<protein>
    <submittedName>
        <fullName evidence="10">Mitochondrial MC23</fullName>
    </submittedName>
</protein>
<feature type="repeat" description="Solcar" evidence="8">
    <location>
        <begin position="7"/>
        <end position="116"/>
    </location>
</feature>
<gene>
    <name evidence="10" type="primary">MC23</name>
</gene>
<evidence type="ECO:0000256" key="4">
    <source>
        <dbReference type="ARBA" id="ARBA00022692"/>
    </source>
</evidence>
<keyword evidence="6" id="KW-1133">Transmembrane helix</keyword>
<dbReference type="InterPro" id="IPR023395">
    <property type="entry name" value="MCP_dom_sf"/>
</dbReference>
<dbReference type="Gene3D" id="1.50.40.10">
    <property type="entry name" value="Mitochondrial carrier domain"/>
    <property type="match status" value="1"/>
</dbReference>
<dbReference type="AlphaFoldDB" id="A0A6M8Y3K3"/>
<evidence type="ECO:0000256" key="2">
    <source>
        <dbReference type="ARBA" id="ARBA00006375"/>
    </source>
</evidence>
<evidence type="ECO:0000313" key="10">
    <source>
        <dbReference type="EMBL" id="QKK35454.1"/>
    </source>
</evidence>
<dbReference type="GO" id="GO:0016020">
    <property type="term" value="C:membrane"/>
    <property type="evidence" value="ECO:0007669"/>
    <property type="project" value="UniProtKB-SubCell"/>
</dbReference>
<dbReference type="PANTHER" id="PTHR45939">
    <property type="entry name" value="PEROXISOMAL MEMBRANE PROTEIN PMP34-RELATED"/>
    <property type="match status" value="1"/>
</dbReference>
<reference evidence="10" key="1">
    <citation type="journal article" date="2020" name="Appl. Microbiol. Biotechnol.">
        <title>Identification and importance of mitochondrial citrate carriers and ATP citrate lyase for glycolipid production in Starmerella bombicola.</title>
        <authorList>
            <person name="Jezierska S."/>
            <person name="Claus S."/>
            <person name="Van Bogaert I.N.A."/>
        </authorList>
    </citation>
    <scope>NUCLEOTIDE SEQUENCE</scope>
</reference>
<accession>A0A6M8Y3K3</accession>
<organism evidence="10">
    <name type="scientific">Starmerella bombicola</name>
    <name type="common">Yeast</name>
    <name type="synonym">Candida bombicola</name>
    <dbReference type="NCBI Taxonomy" id="75736"/>
    <lineage>
        <taxon>Eukaryota</taxon>
        <taxon>Fungi</taxon>
        <taxon>Dikarya</taxon>
        <taxon>Ascomycota</taxon>
        <taxon>Saccharomycotina</taxon>
        <taxon>Dipodascomycetes</taxon>
        <taxon>Dipodascales</taxon>
        <taxon>Trichomonascaceae</taxon>
        <taxon>Starmerella</taxon>
    </lineage>
</organism>
<sequence length="324" mass="36439">MSSLARVPAVTQAVSGAIGGSLANLLLYPLDVVIVRLQVQRDTEIANAMQKSENSKSHADILSDPAVSELSIAQTFKSTLREEGWQAFFEGVGDDVLASFTQSFLYFFVYDYMRNKEIRYHIRKRGYAPRTLGLQKELFFGAVAGMFCKLFTTPLRNIVILKQIDHTGSKTLVQCVKEIYEHKGITGLWSGYRATLFLSANPSLSYYFYQLLSSPKRIDSKRRVFARAAIAKSLATMVTYPVILAKTRTQARPGQSDLYRDLWKTFKRNGVTGLYDGINAQLLKGCFSQGITMTSKESITRLVVYIYVHFVSQGRLHAQTALQH</sequence>
<keyword evidence="5" id="KW-0677">Repeat</keyword>
<dbReference type="SUPFAM" id="SSF103506">
    <property type="entry name" value="Mitochondrial carrier"/>
    <property type="match status" value="1"/>
</dbReference>
<evidence type="ECO:0000256" key="8">
    <source>
        <dbReference type="PROSITE-ProRule" id="PRU00282"/>
    </source>
</evidence>
<dbReference type="InterPro" id="IPR052217">
    <property type="entry name" value="Mito/Peroxisomal_Carrier"/>
</dbReference>
<keyword evidence="4 8" id="KW-0812">Transmembrane</keyword>
<comment type="subcellular location">
    <subcellularLocation>
        <location evidence="1">Membrane</location>
        <topology evidence="1">Multi-pass membrane protein</topology>
    </subcellularLocation>
</comment>
<dbReference type="EMBL" id="MT179586">
    <property type="protein sequence ID" value="QKK35454.1"/>
    <property type="molecule type" value="mRNA"/>
</dbReference>